<sequence>MPELILSCGHKEYVCTTISVEMYRRYTEIMERNDSDSISDAFEANTKILMTVFGARQREVEEADPEDVLSAVKEIHFMMQDVITKKFLDLNPEHPEKIQKEKSAFDEYDEENGYNDEDPGENLWKICRENVDRIVKICINLMKNSYQQCIEADIMSLLDHAAFEIRTVDEK</sequence>
<reference evidence="1 2" key="1">
    <citation type="journal article" date="2019" name="Nat. Med.">
        <title>A library of human gut bacterial isolates paired with longitudinal multiomics data enables mechanistic microbiome research.</title>
        <authorList>
            <person name="Poyet M."/>
            <person name="Groussin M."/>
            <person name="Gibbons S.M."/>
            <person name="Avila-Pacheco J."/>
            <person name="Jiang X."/>
            <person name="Kearney S.M."/>
            <person name="Perrotta A.R."/>
            <person name="Berdy B."/>
            <person name="Zhao S."/>
            <person name="Lieberman T.D."/>
            <person name="Swanson P.K."/>
            <person name="Smith M."/>
            <person name="Roesemann S."/>
            <person name="Alexander J.E."/>
            <person name="Rich S.A."/>
            <person name="Livny J."/>
            <person name="Vlamakis H."/>
            <person name="Clish C."/>
            <person name="Bullock K."/>
            <person name="Deik A."/>
            <person name="Scott J."/>
            <person name="Pierce K.A."/>
            <person name="Xavier R.J."/>
            <person name="Alm E.J."/>
        </authorList>
    </citation>
    <scope>NUCLEOTIDE SEQUENCE [LARGE SCALE GENOMIC DNA]</scope>
    <source>
        <strain evidence="1 2">BIOML-A1</strain>
    </source>
</reference>
<evidence type="ECO:0000313" key="1">
    <source>
        <dbReference type="EMBL" id="MZK08974.1"/>
    </source>
</evidence>
<evidence type="ECO:0000313" key="2">
    <source>
        <dbReference type="Proteomes" id="UP000449249"/>
    </source>
</evidence>
<dbReference type="AlphaFoldDB" id="A0A6N9JS34"/>
<protein>
    <submittedName>
        <fullName evidence="1">Uncharacterized protein</fullName>
    </submittedName>
</protein>
<comment type="caution">
    <text evidence="1">The sequence shown here is derived from an EMBL/GenBank/DDBJ whole genome shotgun (WGS) entry which is preliminary data.</text>
</comment>
<dbReference type="RefSeq" id="WP_005422843.1">
    <property type="nucleotide sequence ID" value="NZ_WWSF01000002.1"/>
</dbReference>
<dbReference type="EMBL" id="WWSH01000001">
    <property type="protein sequence ID" value="MZK08974.1"/>
    <property type="molecule type" value="Genomic_DNA"/>
</dbReference>
<gene>
    <name evidence="1" type="ORF">GT576_01110</name>
</gene>
<organism evidence="1 2">
    <name type="scientific">Dorea longicatena</name>
    <dbReference type="NCBI Taxonomy" id="88431"/>
    <lineage>
        <taxon>Bacteria</taxon>
        <taxon>Bacillati</taxon>
        <taxon>Bacillota</taxon>
        <taxon>Clostridia</taxon>
        <taxon>Lachnospirales</taxon>
        <taxon>Lachnospiraceae</taxon>
        <taxon>Dorea</taxon>
    </lineage>
</organism>
<name>A0A6N9JS34_9FIRM</name>
<accession>A0A6N9JS34</accession>
<proteinExistence type="predicted"/>
<dbReference type="GeneID" id="79804106"/>
<dbReference type="Proteomes" id="UP000449249">
    <property type="component" value="Unassembled WGS sequence"/>
</dbReference>